<evidence type="ECO:0000313" key="1">
    <source>
        <dbReference type="EMBL" id="EAY24480.1"/>
    </source>
</evidence>
<evidence type="ECO:0000313" key="2">
    <source>
        <dbReference type="Proteomes" id="UP000004095"/>
    </source>
</evidence>
<dbReference type="Proteomes" id="UP000004095">
    <property type="component" value="Unassembled WGS sequence"/>
</dbReference>
<accession>A1ZYQ6</accession>
<dbReference type="EMBL" id="AAWS01000068">
    <property type="protein sequence ID" value="EAY24480.1"/>
    <property type="molecule type" value="Genomic_DNA"/>
</dbReference>
<proteinExistence type="predicted"/>
<reference evidence="1 2" key="1">
    <citation type="submission" date="2007-01" db="EMBL/GenBank/DDBJ databases">
        <authorList>
            <person name="Haygood M."/>
            <person name="Podell S."/>
            <person name="Anderson C."/>
            <person name="Hopkinson B."/>
            <person name="Roe K."/>
            <person name="Barbeau K."/>
            <person name="Gaasterland T."/>
            <person name="Ferriera S."/>
            <person name="Johnson J."/>
            <person name="Kravitz S."/>
            <person name="Beeson K."/>
            <person name="Sutton G."/>
            <person name="Rogers Y.-H."/>
            <person name="Friedman R."/>
            <person name="Frazier M."/>
            <person name="Venter J.C."/>
        </authorList>
    </citation>
    <scope>NUCLEOTIDE SEQUENCE [LARGE SCALE GENOMIC DNA]</scope>
    <source>
        <strain evidence="1 2">ATCC 23134</strain>
    </source>
</reference>
<comment type="caution">
    <text evidence="1">The sequence shown here is derived from an EMBL/GenBank/DDBJ whole genome shotgun (WGS) entry which is preliminary data.</text>
</comment>
<organism evidence="1 2">
    <name type="scientific">Microscilla marina ATCC 23134</name>
    <dbReference type="NCBI Taxonomy" id="313606"/>
    <lineage>
        <taxon>Bacteria</taxon>
        <taxon>Pseudomonadati</taxon>
        <taxon>Bacteroidota</taxon>
        <taxon>Cytophagia</taxon>
        <taxon>Cytophagales</taxon>
        <taxon>Microscillaceae</taxon>
        <taxon>Microscilla</taxon>
    </lineage>
</organism>
<dbReference type="RefSeq" id="WP_002704721.1">
    <property type="nucleotide sequence ID" value="NZ_AAWS01000068.1"/>
</dbReference>
<protein>
    <submittedName>
        <fullName evidence="1">Uncharacterized protein</fullName>
    </submittedName>
</protein>
<keyword evidence="2" id="KW-1185">Reference proteome</keyword>
<sequence>MELIAKYGVSVIISTFVAGDFFRKKFIQWRDKRKVKQINLTEHPVIQLLFDIDMYVQQRKAANEFYKQVIKVYTECLFSALTETIINNVIPFGEELEDKSNAEFLKFYNHLRRLFFERYHYKVKHSGIDLRLVAYYDLIVSGTALMAVKTISNELSSATKKHKKLRAYNALSIVADFIEIYKNNAIPLFNAANGKFKGLKYKSYTND</sequence>
<gene>
    <name evidence="1" type="ORF">M23134_06467</name>
</gene>
<name>A1ZYQ6_MICM2</name>
<dbReference type="AlphaFoldDB" id="A1ZYQ6"/>